<evidence type="ECO:0000256" key="2">
    <source>
        <dbReference type="ARBA" id="ARBA00022741"/>
    </source>
</evidence>
<dbReference type="SUPFAM" id="SSF63862">
    <property type="entry name" value="Thiamin pyrophosphokinase, substrate-binding domain"/>
    <property type="match status" value="1"/>
</dbReference>
<evidence type="ECO:0000256" key="3">
    <source>
        <dbReference type="ARBA" id="ARBA00022777"/>
    </source>
</evidence>
<dbReference type="InterPro" id="IPR007373">
    <property type="entry name" value="Thiamin_PyroPKinase_B1-bd"/>
</dbReference>
<dbReference type="InterPro" id="IPR053149">
    <property type="entry name" value="TPK"/>
</dbReference>
<dbReference type="InterPro" id="IPR007371">
    <property type="entry name" value="TPK_catalytic"/>
</dbReference>
<dbReference type="Proteomes" id="UP000199158">
    <property type="component" value="Unassembled WGS sequence"/>
</dbReference>
<evidence type="ECO:0000313" key="8">
    <source>
        <dbReference type="Proteomes" id="UP000199158"/>
    </source>
</evidence>
<keyword evidence="4" id="KW-0067">ATP-binding</keyword>
<dbReference type="GO" id="GO:0030975">
    <property type="term" value="F:thiamine binding"/>
    <property type="evidence" value="ECO:0007669"/>
    <property type="project" value="InterPro"/>
</dbReference>
<dbReference type="GO" id="GO:0005524">
    <property type="term" value="F:ATP binding"/>
    <property type="evidence" value="ECO:0007669"/>
    <property type="project" value="UniProtKB-KW"/>
</dbReference>
<dbReference type="PANTHER" id="PTHR41299:SF1">
    <property type="entry name" value="THIAMINE PYROPHOSPHOKINASE"/>
    <property type="match status" value="1"/>
</dbReference>
<dbReference type="GO" id="GO:0016301">
    <property type="term" value="F:kinase activity"/>
    <property type="evidence" value="ECO:0007669"/>
    <property type="project" value="UniProtKB-KW"/>
</dbReference>
<dbReference type="GO" id="GO:0004788">
    <property type="term" value="F:thiamine diphosphokinase activity"/>
    <property type="evidence" value="ECO:0007669"/>
    <property type="project" value="UniProtKB-UniRule"/>
</dbReference>
<name>A0A1H8D781_9FIRM</name>
<dbReference type="PANTHER" id="PTHR41299">
    <property type="entry name" value="THIAMINE PYROPHOSPHOKINASE"/>
    <property type="match status" value="1"/>
</dbReference>
<dbReference type="GO" id="GO:0006772">
    <property type="term" value="P:thiamine metabolic process"/>
    <property type="evidence" value="ECO:0007669"/>
    <property type="project" value="UniProtKB-UniRule"/>
</dbReference>
<sequence>MSRCIIIAAHNEVAVKSIVNIRADDFIICADGGYAFAAAEGIVPNLVIGDFDSFHGVVESGIEVERVAAEKDDTDTLLCLKRGIERGFEEFIIVGGIGGRLDHTLANLQTVAYGCERGCFVLLADKGNLVTMIGADTVKLPKVDGYKLSVFAFGDVCEGVCESGVKYPLTNATITNTFPIGVSNEIEAENAVISCKKGKLLLVMSKE</sequence>
<reference evidence="7 8" key="1">
    <citation type="submission" date="2016-10" db="EMBL/GenBank/DDBJ databases">
        <authorList>
            <person name="de Groot N.N."/>
        </authorList>
    </citation>
    <scope>NUCLEOTIDE SEQUENCE [LARGE SCALE GENOMIC DNA]</scope>
    <source>
        <strain evidence="7 8">CGMCC 1.5070</strain>
    </source>
</reference>
<evidence type="ECO:0000313" key="7">
    <source>
        <dbReference type="EMBL" id="SEN02337.1"/>
    </source>
</evidence>
<dbReference type="NCBIfam" id="TIGR01378">
    <property type="entry name" value="thi_PPkinase"/>
    <property type="match status" value="1"/>
</dbReference>
<dbReference type="SMART" id="SM00983">
    <property type="entry name" value="TPK_B1_binding"/>
    <property type="match status" value="1"/>
</dbReference>
<feature type="domain" description="Thiamin pyrophosphokinase thiamin-binding" evidence="6">
    <location>
        <begin position="134"/>
        <end position="201"/>
    </location>
</feature>
<dbReference type="InterPro" id="IPR036759">
    <property type="entry name" value="TPK_catalytic_sf"/>
</dbReference>
<keyword evidence="2" id="KW-0547">Nucleotide-binding</keyword>
<dbReference type="EC" id="2.7.6.2" evidence="5"/>
<dbReference type="SUPFAM" id="SSF63999">
    <property type="entry name" value="Thiamin pyrophosphokinase, catalytic domain"/>
    <property type="match status" value="1"/>
</dbReference>
<evidence type="ECO:0000259" key="6">
    <source>
        <dbReference type="SMART" id="SM00983"/>
    </source>
</evidence>
<keyword evidence="3 7" id="KW-0418">Kinase</keyword>
<dbReference type="AlphaFoldDB" id="A0A1H8D781"/>
<dbReference type="Pfam" id="PF04265">
    <property type="entry name" value="TPK_B1_binding"/>
    <property type="match status" value="1"/>
</dbReference>
<dbReference type="Pfam" id="PF04263">
    <property type="entry name" value="TPK_catalytic"/>
    <property type="match status" value="1"/>
</dbReference>
<protein>
    <recommendedName>
        <fullName evidence="5">Thiamine diphosphokinase</fullName>
        <ecNumber evidence="5">2.7.6.2</ecNumber>
    </recommendedName>
</protein>
<dbReference type="RefSeq" id="WP_162840915.1">
    <property type="nucleotide sequence ID" value="NZ_FOCG01000002.1"/>
</dbReference>
<dbReference type="STRING" id="474960.SAMN05216180_2518"/>
<dbReference type="Gene3D" id="3.40.50.10240">
    <property type="entry name" value="Thiamin pyrophosphokinase, catalytic domain"/>
    <property type="match status" value="1"/>
</dbReference>
<gene>
    <name evidence="7" type="ORF">SAMN05216180_2518</name>
</gene>
<dbReference type="InterPro" id="IPR006282">
    <property type="entry name" value="Thi_PPkinase"/>
</dbReference>
<dbReference type="InterPro" id="IPR036371">
    <property type="entry name" value="TPK_B1-bd_sf"/>
</dbReference>
<evidence type="ECO:0000256" key="4">
    <source>
        <dbReference type="ARBA" id="ARBA00022840"/>
    </source>
</evidence>
<keyword evidence="8" id="KW-1185">Reference proteome</keyword>
<evidence type="ECO:0000256" key="5">
    <source>
        <dbReference type="NCBIfam" id="TIGR01378"/>
    </source>
</evidence>
<keyword evidence="1" id="KW-0808">Transferase</keyword>
<dbReference type="CDD" id="cd07995">
    <property type="entry name" value="TPK"/>
    <property type="match status" value="1"/>
</dbReference>
<dbReference type="EMBL" id="FOCG01000002">
    <property type="protein sequence ID" value="SEN02337.1"/>
    <property type="molecule type" value="Genomic_DNA"/>
</dbReference>
<organism evidence="7 8">
    <name type="scientific">Hydrogenoanaerobacterium saccharovorans</name>
    <dbReference type="NCBI Taxonomy" id="474960"/>
    <lineage>
        <taxon>Bacteria</taxon>
        <taxon>Bacillati</taxon>
        <taxon>Bacillota</taxon>
        <taxon>Clostridia</taxon>
        <taxon>Eubacteriales</taxon>
        <taxon>Oscillospiraceae</taxon>
        <taxon>Hydrogenoanaerobacterium</taxon>
    </lineage>
</organism>
<accession>A0A1H8D781</accession>
<proteinExistence type="predicted"/>
<evidence type="ECO:0000256" key="1">
    <source>
        <dbReference type="ARBA" id="ARBA00022679"/>
    </source>
</evidence>
<dbReference type="GO" id="GO:0009229">
    <property type="term" value="P:thiamine diphosphate biosynthetic process"/>
    <property type="evidence" value="ECO:0007669"/>
    <property type="project" value="InterPro"/>
</dbReference>